<proteinExistence type="predicted"/>
<protein>
    <submittedName>
        <fullName evidence="1">Uncharacterized protein</fullName>
    </submittedName>
</protein>
<sequence>MLMVEGVLGRGHGLMQLLPMTRPTQLRACPPRPGPCLPWSPCFSSLLPPLVAWLSDQTTGLISMIKDV</sequence>
<evidence type="ECO:0000313" key="1">
    <source>
        <dbReference type="EMBL" id="GJN14511.1"/>
    </source>
</evidence>
<dbReference type="Proteomes" id="UP001054889">
    <property type="component" value="Unassembled WGS sequence"/>
</dbReference>
<organism evidence="1 2">
    <name type="scientific">Eleusine coracana subsp. coracana</name>
    <dbReference type="NCBI Taxonomy" id="191504"/>
    <lineage>
        <taxon>Eukaryota</taxon>
        <taxon>Viridiplantae</taxon>
        <taxon>Streptophyta</taxon>
        <taxon>Embryophyta</taxon>
        <taxon>Tracheophyta</taxon>
        <taxon>Spermatophyta</taxon>
        <taxon>Magnoliopsida</taxon>
        <taxon>Liliopsida</taxon>
        <taxon>Poales</taxon>
        <taxon>Poaceae</taxon>
        <taxon>PACMAD clade</taxon>
        <taxon>Chloridoideae</taxon>
        <taxon>Cynodonteae</taxon>
        <taxon>Eleusininae</taxon>
        <taxon>Eleusine</taxon>
    </lineage>
</organism>
<name>A0AAV5DWF4_ELECO</name>
<gene>
    <name evidence="1" type="primary">gb01350</name>
    <name evidence="1" type="ORF">PR202_gb01350</name>
</gene>
<evidence type="ECO:0000313" key="2">
    <source>
        <dbReference type="Proteomes" id="UP001054889"/>
    </source>
</evidence>
<comment type="caution">
    <text evidence="1">The sequence shown here is derived from an EMBL/GenBank/DDBJ whole genome shotgun (WGS) entry which is preliminary data.</text>
</comment>
<reference evidence="1" key="1">
    <citation type="journal article" date="2018" name="DNA Res.">
        <title>Multiple hybrid de novo genome assembly of finger millet, an orphan allotetraploid crop.</title>
        <authorList>
            <person name="Hatakeyama M."/>
            <person name="Aluri S."/>
            <person name="Balachadran M.T."/>
            <person name="Sivarajan S.R."/>
            <person name="Patrignani A."/>
            <person name="Gruter S."/>
            <person name="Poveda L."/>
            <person name="Shimizu-Inatsugi R."/>
            <person name="Baeten J."/>
            <person name="Francoijs K.J."/>
            <person name="Nataraja K.N."/>
            <person name="Reddy Y.A.N."/>
            <person name="Phadnis S."/>
            <person name="Ravikumar R.L."/>
            <person name="Schlapbach R."/>
            <person name="Sreeman S.M."/>
            <person name="Shimizu K.K."/>
        </authorList>
    </citation>
    <scope>NUCLEOTIDE SEQUENCE</scope>
</reference>
<accession>A0AAV5DWF4</accession>
<keyword evidence="2" id="KW-1185">Reference proteome</keyword>
<reference evidence="1" key="2">
    <citation type="submission" date="2021-12" db="EMBL/GenBank/DDBJ databases">
        <title>Resequencing data analysis of finger millet.</title>
        <authorList>
            <person name="Hatakeyama M."/>
            <person name="Aluri S."/>
            <person name="Balachadran M.T."/>
            <person name="Sivarajan S.R."/>
            <person name="Poveda L."/>
            <person name="Shimizu-Inatsugi R."/>
            <person name="Schlapbach R."/>
            <person name="Sreeman S.M."/>
            <person name="Shimizu K.K."/>
        </authorList>
    </citation>
    <scope>NUCLEOTIDE SEQUENCE</scope>
</reference>
<dbReference type="AlphaFoldDB" id="A0AAV5DWF4"/>
<dbReference type="EMBL" id="BQKI01000071">
    <property type="protein sequence ID" value="GJN14511.1"/>
    <property type="molecule type" value="Genomic_DNA"/>
</dbReference>